<dbReference type="NCBIfam" id="TIGR00558">
    <property type="entry name" value="pdxH"/>
    <property type="match status" value="1"/>
</dbReference>
<dbReference type="STRING" id="1034943.BN59_00138"/>
<dbReference type="PIRSF" id="PIRSF000190">
    <property type="entry name" value="Pyd_amn-ph_oxd"/>
    <property type="match status" value="1"/>
</dbReference>
<feature type="binding site" evidence="5 7">
    <location>
        <position position="80"/>
    </location>
    <ligand>
        <name>FMN</name>
        <dbReference type="ChEBI" id="CHEBI:58210"/>
    </ligand>
</feature>
<dbReference type="SUPFAM" id="SSF50475">
    <property type="entry name" value="FMN-binding split barrel"/>
    <property type="match status" value="1"/>
</dbReference>
<comment type="catalytic activity">
    <reaction evidence="5">
        <text>pyridoxine 5'-phosphate + O2 = pyridoxal 5'-phosphate + H2O2</text>
        <dbReference type="Rhea" id="RHEA:15149"/>
        <dbReference type="ChEBI" id="CHEBI:15379"/>
        <dbReference type="ChEBI" id="CHEBI:16240"/>
        <dbReference type="ChEBI" id="CHEBI:58589"/>
        <dbReference type="ChEBI" id="CHEBI:597326"/>
        <dbReference type="EC" id="1.4.3.5"/>
    </reaction>
</comment>
<evidence type="ECO:0000256" key="7">
    <source>
        <dbReference type="PIRSR" id="PIRSR000190-2"/>
    </source>
</evidence>
<dbReference type="NCBIfam" id="NF004231">
    <property type="entry name" value="PRK05679.1"/>
    <property type="match status" value="1"/>
</dbReference>
<feature type="binding site" evidence="5 7">
    <location>
        <begin position="137"/>
        <end position="138"/>
    </location>
    <ligand>
        <name>FMN</name>
        <dbReference type="ChEBI" id="CHEBI:58210"/>
    </ligand>
</feature>
<organism evidence="10 11">
    <name type="scientific">Legionella massiliensis</name>
    <dbReference type="NCBI Taxonomy" id="1034943"/>
    <lineage>
        <taxon>Bacteria</taxon>
        <taxon>Pseudomonadati</taxon>
        <taxon>Pseudomonadota</taxon>
        <taxon>Gammaproteobacteria</taxon>
        <taxon>Legionellales</taxon>
        <taxon>Legionellaceae</taxon>
        <taxon>Legionella</taxon>
    </lineage>
</organism>
<evidence type="ECO:0000256" key="2">
    <source>
        <dbReference type="ARBA" id="ARBA00022630"/>
    </source>
</evidence>
<dbReference type="InterPro" id="IPR000659">
    <property type="entry name" value="Pyridox_Oxase"/>
</dbReference>
<dbReference type="Proteomes" id="UP000044071">
    <property type="component" value="Unassembled WGS sequence"/>
</dbReference>
<feature type="binding site" evidence="6">
    <location>
        <begin position="5"/>
        <end position="8"/>
    </location>
    <ligand>
        <name>substrate</name>
    </ligand>
</feature>
<evidence type="ECO:0000313" key="11">
    <source>
        <dbReference type="Proteomes" id="UP000044071"/>
    </source>
</evidence>
<dbReference type="UniPathway" id="UPA01068">
    <property type="reaction ID" value="UER00304"/>
</dbReference>
<evidence type="ECO:0000259" key="9">
    <source>
        <dbReference type="Pfam" id="PF10590"/>
    </source>
</evidence>
<dbReference type="GO" id="GO:0004733">
    <property type="term" value="F:pyridoxamine phosphate oxidase activity"/>
    <property type="evidence" value="ECO:0007669"/>
    <property type="project" value="UniProtKB-UniRule"/>
</dbReference>
<comment type="similarity">
    <text evidence="1 5">Belongs to the pyridoxamine 5'-phosphate oxidase family.</text>
</comment>
<feature type="binding site" evidence="5 6">
    <location>
        <position position="120"/>
    </location>
    <ligand>
        <name>substrate</name>
    </ligand>
</feature>
<dbReference type="InterPro" id="IPR019576">
    <property type="entry name" value="Pyridoxamine_oxidase_dimer_C"/>
</dbReference>
<feature type="binding site" evidence="5 6">
    <location>
        <position position="63"/>
    </location>
    <ligand>
        <name>substrate</name>
    </ligand>
</feature>
<dbReference type="EMBL" id="CCSB01000001">
    <property type="protein sequence ID" value="CDZ75878.1"/>
    <property type="molecule type" value="Genomic_DNA"/>
</dbReference>
<accession>A0A078KVZ8</accession>
<dbReference type="PROSITE" id="PS01064">
    <property type="entry name" value="PYRIDOX_OXIDASE"/>
    <property type="match status" value="1"/>
</dbReference>
<dbReference type="InterPro" id="IPR011576">
    <property type="entry name" value="Pyridox_Oxase_N"/>
</dbReference>
<comment type="caution">
    <text evidence="5">Lacks conserved residue(s) required for the propagation of feature annotation.</text>
</comment>
<evidence type="ECO:0000256" key="1">
    <source>
        <dbReference type="ARBA" id="ARBA00007301"/>
    </source>
</evidence>
<dbReference type="InterPro" id="IPR012349">
    <property type="entry name" value="Split_barrel_FMN-bd"/>
</dbReference>
<feature type="domain" description="Pyridoxine 5'-phosphate oxidase dimerisation C-terminal" evidence="9">
    <location>
        <begin position="169"/>
        <end position="209"/>
    </location>
</feature>
<dbReference type="Pfam" id="PF10590">
    <property type="entry name" value="PNP_phzG_C"/>
    <property type="match status" value="1"/>
</dbReference>
<evidence type="ECO:0000256" key="4">
    <source>
        <dbReference type="ARBA" id="ARBA00023002"/>
    </source>
</evidence>
<dbReference type="Gene3D" id="2.30.110.10">
    <property type="entry name" value="Electron Transport, Fmn-binding Protein, Chain A"/>
    <property type="match status" value="1"/>
</dbReference>
<dbReference type="AlphaFoldDB" id="A0A078KVZ8"/>
<comment type="pathway">
    <text evidence="5">Cofactor metabolism; pyridoxal 5'-phosphate salvage; pyridoxal 5'-phosphate from pyridoxamine 5'-phosphate: step 1/1.</text>
</comment>
<feature type="binding site" evidence="5 6">
    <location>
        <begin position="188"/>
        <end position="190"/>
    </location>
    <ligand>
        <name>substrate</name>
    </ligand>
</feature>
<comment type="catalytic activity">
    <reaction evidence="5">
        <text>pyridoxamine 5'-phosphate + O2 + H2O = pyridoxal 5'-phosphate + H2O2 + NH4(+)</text>
        <dbReference type="Rhea" id="RHEA:15817"/>
        <dbReference type="ChEBI" id="CHEBI:15377"/>
        <dbReference type="ChEBI" id="CHEBI:15379"/>
        <dbReference type="ChEBI" id="CHEBI:16240"/>
        <dbReference type="ChEBI" id="CHEBI:28938"/>
        <dbReference type="ChEBI" id="CHEBI:58451"/>
        <dbReference type="ChEBI" id="CHEBI:597326"/>
        <dbReference type="EC" id="1.4.3.5"/>
    </reaction>
</comment>
<evidence type="ECO:0000313" key="10">
    <source>
        <dbReference type="EMBL" id="CDZ75878.1"/>
    </source>
</evidence>
<dbReference type="HAMAP" id="MF_01629">
    <property type="entry name" value="PdxH"/>
    <property type="match status" value="1"/>
</dbReference>
<dbReference type="EC" id="1.4.3.5" evidence="5"/>
<comment type="subunit">
    <text evidence="5">Homodimer.</text>
</comment>
<evidence type="ECO:0000259" key="8">
    <source>
        <dbReference type="Pfam" id="PF01243"/>
    </source>
</evidence>
<evidence type="ECO:0000256" key="3">
    <source>
        <dbReference type="ARBA" id="ARBA00022643"/>
    </source>
</evidence>
<comment type="cofactor">
    <cofactor evidence="5 7">
        <name>FMN</name>
        <dbReference type="ChEBI" id="CHEBI:58210"/>
    </cofactor>
    <text evidence="5 7">Binds 1 FMN per subunit.</text>
</comment>
<feature type="binding site" evidence="5 6">
    <location>
        <position position="124"/>
    </location>
    <ligand>
        <name>substrate</name>
    </ligand>
</feature>
<feature type="binding site" evidence="5 7">
    <location>
        <begin position="58"/>
        <end position="63"/>
    </location>
    <ligand>
        <name>FMN</name>
        <dbReference type="ChEBI" id="CHEBI:58210"/>
    </ligand>
</feature>
<reference evidence="10 11" key="1">
    <citation type="submission" date="2014-06" db="EMBL/GenBank/DDBJ databases">
        <authorList>
            <person name="Urmite Genomes Urmite Genomes"/>
        </authorList>
    </citation>
    <scope>NUCLEOTIDE SEQUENCE [LARGE SCALE GENOMIC DNA]</scope>
</reference>
<keyword evidence="2 5" id="KW-0285">Flavoprotein</keyword>
<dbReference type="GO" id="GO:0008615">
    <property type="term" value="P:pyridoxine biosynthetic process"/>
    <property type="evidence" value="ECO:0007669"/>
    <property type="project" value="UniProtKB-UniRule"/>
</dbReference>
<proteinExistence type="inferred from homology"/>
<dbReference type="PANTHER" id="PTHR10851:SF0">
    <property type="entry name" value="PYRIDOXINE-5'-PHOSPHATE OXIDASE"/>
    <property type="match status" value="1"/>
</dbReference>
<feature type="domain" description="Pyridoxamine 5'-phosphate oxidase N-terminal" evidence="8">
    <location>
        <begin position="36"/>
        <end position="152"/>
    </location>
</feature>
<name>A0A078KVZ8_9GAMM</name>
<feature type="binding site" evidence="5 7">
    <location>
        <position position="102"/>
    </location>
    <ligand>
        <name>FMN</name>
        <dbReference type="ChEBI" id="CHEBI:58210"/>
    </ligand>
</feature>
<evidence type="ECO:0000256" key="6">
    <source>
        <dbReference type="PIRSR" id="PIRSR000190-1"/>
    </source>
</evidence>
<dbReference type="InterPro" id="IPR019740">
    <property type="entry name" value="Pyridox_Oxase_CS"/>
</dbReference>
<keyword evidence="5" id="KW-0664">Pyridoxine biosynthesis</keyword>
<sequence>MADIRREYGDLSLNEEAIDGCPIVQFKRWFEEVAPEEKTDPTAMVLSTVDEQGHPDSRVVLLKGLNEEGFIFYTNYQSAKALQINHNPYVALNFYWPQMSRQVRIRGQIERVSSEQSNTYFASRPVPSQFSATLSPQSQEITDRKELEQRLNKLIAEHGQEPIVRPNHWGGYVVAPFEVEFWQGRDNRLHDRISYYKKNEGWGYKRLAP</sequence>
<feature type="binding site" evidence="5 7">
    <location>
        <position position="192"/>
    </location>
    <ligand>
        <name>FMN</name>
        <dbReference type="ChEBI" id="CHEBI:58210"/>
    </ligand>
</feature>
<gene>
    <name evidence="10" type="primary">pdxH_1</name>
    <name evidence="5" type="synonym">pdxH</name>
    <name evidence="10" type="ORF">BN59_00138</name>
</gene>
<evidence type="ECO:0000256" key="5">
    <source>
        <dbReference type="HAMAP-Rule" id="MF_01629"/>
    </source>
</evidence>
<comment type="pathway">
    <text evidence="5">Cofactor metabolism; pyridoxal 5'-phosphate salvage; pyridoxal 5'-phosphate from pyridoxine 5'-phosphate: step 1/1.</text>
</comment>
<dbReference type="GO" id="GO:0010181">
    <property type="term" value="F:FMN binding"/>
    <property type="evidence" value="ECO:0007669"/>
    <property type="project" value="UniProtKB-UniRule"/>
</dbReference>
<comment type="function">
    <text evidence="5">Catalyzes the oxidation of either pyridoxine 5'-phosphate (PNP) or pyridoxamine 5'-phosphate (PMP) into pyridoxal 5'-phosphate (PLP).</text>
</comment>
<dbReference type="Pfam" id="PF01243">
    <property type="entry name" value="PNPOx_N"/>
    <property type="match status" value="1"/>
</dbReference>
<dbReference type="eggNOG" id="COG0259">
    <property type="taxonomic scope" value="Bacteria"/>
</dbReference>
<protein>
    <recommendedName>
        <fullName evidence="5">Pyridoxine/pyridoxamine 5'-phosphate oxidase</fullName>
        <ecNumber evidence="5">1.4.3.5</ecNumber>
    </recommendedName>
    <alternativeName>
        <fullName evidence="5">PNP/PMP oxidase</fullName>
        <shortName evidence="5">PNPOx</shortName>
    </alternativeName>
    <alternativeName>
        <fullName evidence="5">Pyridoxal 5'-phosphate synthase</fullName>
    </alternativeName>
</protein>
<dbReference type="PANTHER" id="PTHR10851">
    <property type="entry name" value="PYRIDOXINE-5-PHOSPHATE OXIDASE"/>
    <property type="match status" value="1"/>
</dbReference>
<keyword evidence="3 5" id="KW-0288">FMN</keyword>
<feature type="binding site" evidence="5 7">
    <location>
        <begin position="73"/>
        <end position="74"/>
    </location>
    <ligand>
        <name>FMN</name>
        <dbReference type="ChEBI" id="CHEBI:58210"/>
    </ligand>
</feature>
<keyword evidence="11" id="KW-1185">Reference proteome</keyword>
<feature type="binding site" evidence="5 7">
    <location>
        <position position="182"/>
    </location>
    <ligand>
        <name>FMN</name>
        <dbReference type="ChEBI" id="CHEBI:58210"/>
    </ligand>
</feature>
<keyword evidence="4 5" id="KW-0560">Oxidoreductase</keyword>
<feature type="binding site" evidence="5 6">
    <location>
        <position position="128"/>
    </location>
    <ligand>
        <name>substrate</name>
    </ligand>
</feature>